<reference evidence="3" key="2">
    <citation type="submission" date="2025-08" db="UniProtKB">
        <authorList>
            <consortium name="RefSeq"/>
        </authorList>
    </citation>
    <scope>IDENTIFICATION</scope>
    <source>
        <tissue evidence="3">Leaf</tissue>
    </source>
</reference>
<dbReference type="PANTHER" id="PTHR14379:SF19">
    <property type="entry name" value="ENDONUCLEASE OR GLYCOSYL HYDROLASE-RELATED"/>
    <property type="match status" value="1"/>
</dbReference>
<proteinExistence type="predicted"/>
<evidence type="ECO:0000313" key="2">
    <source>
        <dbReference type="Proteomes" id="UP000694864"/>
    </source>
</evidence>
<dbReference type="InterPro" id="IPR024768">
    <property type="entry name" value="Marf1"/>
</dbReference>
<gene>
    <name evidence="3" type="primary">LOC104763455</name>
</gene>
<dbReference type="InterPro" id="IPR021139">
    <property type="entry name" value="NYN"/>
</dbReference>
<feature type="domain" description="NYN" evidence="1">
    <location>
        <begin position="14"/>
        <end position="130"/>
    </location>
</feature>
<dbReference type="RefSeq" id="XP_010485126.1">
    <property type="nucleotide sequence ID" value="XM_010486824.2"/>
</dbReference>
<dbReference type="Pfam" id="PF01936">
    <property type="entry name" value="NYN"/>
    <property type="match status" value="1"/>
</dbReference>
<protein>
    <submittedName>
        <fullName evidence="3">Uncharacterized protein LOC104763455</fullName>
    </submittedName>
</protein>
<dbReference type="CDD" id="cd10910">
    <property type="entry name" value="PIN_limkain_b1_N_like"/>
    <property type="match status" value="1"/>
</dbReference>
<evidence type="ECO:0000313" key="3">
    <source>
        <dbReference type="RefSeq" id="XP_010485126.1"/>
    </source>
</evidence>
<dbReference type="Proteomes" id="UP000694864">
    <property type="component" value="Chromosome 3"/>
</dbReference>
<reference evidence="2" key="1">
    <citation type="journal article" date="2014" name="Nat. Commun.">
        <title>The emerging biofuel crop Camelina sativa retains a highly undifferentiated hexaploid genome structure.</title>
        <authorList>
            <person name="Kagale S."/>
            <person name="Koh C."/>
            <person name="Nixon J."/>
            <person name="Bollina V."/>
            <person name="Clarke W.E."/>
            <person name="Tuteja R."/>
            <person name="Spillane C."/>
            <person name="Robinson S.J."/>
            <person name="Links M.G."/>
            <person name="Clarke C."/>
            <person name="Higgins E.E."/>
            <person name="Huebert T."/>
            <person name="Sharpe A.G."/>
            <person name="Parkin I.A."/>
        </authorList>
    </citation>
    <scope>NUCLEOTIDE SEQUENCE [LARGE SCALE GENOMIC DNA]</scope>
    <source>
        <strain evidence="2">cv. DH55</strain>
    </source>
</reference>
<accession>A0ABM0XFB6</accession>
<organism evidence="2 3">
    <name type="scientific">Camelina sativa</name>
    <name type="common">False flax</name>
    <name type="synonym">Myagrum sativum</name>
    <dbReference type="NCBI Taxonomy" id="90675"/>
    <lineage>
        <taxon>Eukaryota</taxon>
        <taxon>Viridiplantae</taxon>
        <taxon>Streptophyta</taxon>
        <taxon>Embryophyta</taxon>
        <taxon>Tracheophyta</taxon>
        <taxon>Spermatophyta</taxon>
        <taxon>Magnoliopsida</taxon>
        <taxon>eudicotyledons</taxon>
        <taxon>Gunneridae</taxon>
        <taxon>Pentapetalae</taxon>
        <taxon>rosids</taxon>
        <taxon>malvids</taxon>
        <taxon>Brassicales</taxon>
        <taxon>Brassicaceae</taxon>
        <taxon>Camelineae</taxon>
        <taxon>Camelina</taxon>
    </lineage>
</organism>
<evidence type="ECO:0000259" key="1">
    <source>
        <dbReference type="Pfam" id="PF01936"/>
    </source>
</evidence>
<dbReference type="PANTHER" id="PTHR14379">
    <property type="entry name" value="LIMKAIN B LKAP"/>
    <property type="match status" value="1"/>
</dbReference>
<name>A0ABM0XFB6_CAMSA</name>
<keyword evidence="2" id="KW-1185">Reference proteome</keyword>
<dbReference type="GeneID" id="104763455"/>
<sequence length="271" mass="29988">MESPPNKEIALAPVSVLWDMKRCPVPDGYDARRIGPCIKRSLRKLGYSGPITITAVGSLAKVPRDILEAVTSTGISLRHSPYSYKDLVSLFLSRDFESAPPSSMMVISRPSAATPPNFSPFLSELRGYGHNSIFPYPYDSPQQASSTHARCLWKNFLLAGALDEEDRCSDTGEPAFWVCTVCRRIGDPGLAGLGVVGRGVDNFITHLSTREHEVKLYQWFPPSGDVYSYLGEELEGFKEEYKGFDEEDEEARVEAPLVSFQANATTMDHGE</sequence>